<dbReference type="EMBL" id="JBHILM010000001">
    <property type="protein sequence ID" value="MFB5679374.1"/>
    <property type="molecule type" value="Genomic_DNA"/>
</dbReference>
<comment type="caution">
    <text evidence="2">The sequence shown here is derived from an EMBL/GenBank/DDBJ whole genome shotgun (WGS) entry which is preliminary data.</text>
</comment>
<proteinExistence type="predicted"/>
<evidence type="ECO:0000313" key="2">
    <source>
        <dbReference type="EMBL" id="MFB5679374.1"/>
    </source>
</evidence>
<accession>A0ABV5B3B7</accession>
<protein>
    <submittedName>
        <fullName evidence="2">Uncharacterized protein</fullName>
    </submittedName>
</protein>
<evidence type="ECO:0000256" key="1">
    <source>
        <dbReference type="SAM" id="MobiDB-lite"/>
    </source>
</evidence>
<reference evidence="2 3" key="1">
    <citation type="submission" date="2024-09" db="EMBL/GenBank/DDBJ databases">
        <authorList>
            <person name="Ruan L."/>
        </authorList>
    </citation>
    <scope>NUCLEOTIDE SEQUENCE [LARGE SCALE GENOMIC DNA]</scope>
    <source>
        <strain evidence="2 3">D33</strain>
    </source>
</reference>
<gene>
    <name evidence="2" type="ORF">ACE3NQ_00430</name>
</gene>
<dbReference type="Proteomes" id="UP001580407">
    <property type="component" value="Unassembled WGS sequence"/>
</dbReference>
<organism evidence="2 3">
    <name type="scientific">Paenibacillus terreus</name>
    <dbReference type="NCBI Taxonomy" id="1387834"/>
    <lineage>
        <taxon>Bacteria</taxon>
        <taxon>Bacillati</taxon>
        <taxon>Bacillota</taxon>
        <taxon>Bacilli</taxon>
        <taxon>Bacillales</taxon>
        <taxon>Paenibacillaceae</taxon>
        <taxon>Paenibacillus</taxon>
    </lineage>
</organism>
<evidence type="ECO:0000313" key="3">
    <source>
        <dbReference type="Proteomes" id="UP001580407"/>
    </source>
</evidence>
<dbReference type="RefSeq" id="WP_375523222.1">
    <property type="nucleotide sequence ID" value="NZ_JBHILM010000001.1"/>
</dbReference>
<name>A0ABV5B3B7_9BACL</name>
<feature type="region of interest" description="Disordered" evidence="1">
    <location>
        <begin position="1"/>
        <end position="27"/>
    </location>
</feature>
<keyword evidence="3" id="KW-1185">Reference proteome</keyword>
<sequence length="82" mass="8802">MADKLPAQGPGRLSRRPIPFRSPAAGEEAALPPEFAFPHDTEPSVQVAGSHVNWEQVTGAEAEEGSAASVMLDIDRMMKDDE</sequence>